<accession>A0ABQ2WSI9</accession>
<evidence type="ECO:0000313" key="1">
    <source>
        <dbReference type="EMBL" id="GGW68228.1"/>
    </source>
</evidence>
<dbReference type="Proteomes" id="UP000647585">
    <property type="component" value="Unassembled WGS sequence"/>
</dbReference>
<evidence type="ECO:0008006" key="3">
    <source>
        <dbReference type="Google" id="ProtNLM"/>
    </source>
</evidence>
<proteinExistence type="predicted"/>
<comment type="caution">
    <text evidence="1">The sequence shown here is derived from an EMBL/GenBank/DDBJ whole genome shotgun (WGS) entry which is preliminary data.</text>
</comment>
<gene>
    <name evidence="1" type="ORF">GCM10007158_31050</name>
</gene>
<name>A0ABQ2WSI9_9GAMM</name>
<dbReference type="EMBL" id="BMXO01000018">
    <property type="protein sequence ID" value="GGW68228.1"/>
    <property type="molecule type" value="Genomic_DNA"/>
</dbReference>
<sequence length="66" mass="7541">MVERHVGTAADKELVEGSNWLHDILPHFKRALYLDARSLSAVTIDKTIPYRRSGQKVNNIPQAPWE</sequence>
<keyword evidence="2" id="KW-1185">Reference proteome</keyword>
<protein>
    <recommendedName>
        <fullName evidence="3">Transposase</fullName>
    </recommendedName>
</protein>
<evidence type="ECO:0000313" key="2">
    <source>
        <dbReference type="Proteomes" id="UP000647585"/>
    </source>
</evidence>
<organism evidence="1 2">
    <name type="scientific">Halomonas johnsoniae</name>
    <dbReference type="NCBI Taxonomy" id="502832"/>
    <lineage>
        <taxon>Bacteria</taxon>
        <taxon>Pseudomonadati</taxon>
        <taxon>Pseudomonadota</taxon>
        <taxon>Gammaproteobacteria</taxon>
        <taxon>Oceanospirillales</taxon>
        <taxon>Halomonadaceae</taxon>
        <taxon>Halomonas</taxon>
    </lineage>
</organism>
<reference evidence="2" key="1">
    <citation type="journal article" date="2019" name="Int. J. Syst. Evol. Microbiol.">
        <title>The Global Catalogue of Microorganisms (GCM) 10K type strain sequencing project: providing services to taxonomists for standard genome sequencing and annotation.</title>
        <authorList>
            <consortium name="The Broad Institute Genomics Platform"/>
            <consortium name="The Broad Institute Genome Sequencing Center for Infectious Disease"/>
            <person name="Wu L."/>
            <person name="Ma J."/>
        </authorList>
    </citation>
    <scope>NUCLEOTIDE SEQUENCE [LARGE SCALE GENOMIC DNA]</scope>
    <source>
        <strain evidence="2">KCTC 22157</strain>
    </source>
</reference>